<sequence>MFIKKLSHIRDQILGCFNNLNDTIMGLNSRSVNGKIRSGKIYDLLRTKGTSRVWMSFIWKSYIPPKFSFNVWLALRNRLPTQDNLGYLHIVNRCDLCKGGLETISHLFFRCHYTCRVWEKIKEWLGMTREMTTLSSSIKWILKDHKGSKIKGKAVRIAFCAVVYYLWHARNANRFDEEDVKEEEIIAKVKHVVYKVVFNLYPHDLITF</sequence>
<keyword evidence="3" id="KW-1185">Reference proteome</keyword>
<dbReference type="Proteomes" id="UP001152523">
    <property type="component" value="Unassembled WGS sequence"/>
</dbReference>
<dbReference type="PANTHER" id="PTHR33116:SF66">
    <property type="entry name" value="REVERSE TRANSCRIPTASE ZINC-BINDING DOMAIN-CONTAINING PROTEIN"/>
    <property type="match status" value="1"/>
</dbReference>
<comment type="caution">
    <text evidence="2">The sequence shown here is derived from an EMBL/GenBank/DDBJ whole genome shotgun (WGS) entry which is preliminary data.</text>
</comment>
<feature type="domain" description="Reverse transcriptase zinc-binding" evidence="1">
    <location>
        <begin position="40"/>
        <end position="118"/>
    </location>
</feature>
<proteinExistence type="predicted"/>
<protein>
    <recommendedName>
        <fullName evidence="1">Reverse transcriptase zinc-binding domain-containing protein</fullName>
    </recommendedName>
</protein>
<reference evidence="2" key="1">
    <citation type="submission" date="2022-07" db="EMBL/GenBank/DDBJ databases">
        <authorList>
            <person name="Macas J."/>
            <person name="Novak P."/>
            <person name="Neumann P."/>
        </authorList>
    </citation>
    <scope>NUCLEOTIDE SEQUENCE</scope>
</reference>
<evidence type="ECO:0000313" key="2">
    <source>
        <dbReference type="EMBL" id="CAH9100558.1"/>
    </source>
</evidence>
<dbReference type="Pfam" id="PF13966">
    <property type="entry name" value="zf-RVT"/>
    <property type="match status" value="1"/>
</dbReference>
<dbReference type="PANTHER" id="PTHR33116">
    <property type="entry name" value="REVERSE TRANSCRIPTASE ZINC-BINDING DOMAIN-CONTAINING PROTEIN-RELATED-RELATED"/>
    <property type="match status" value="1"/>
</dbReference>
<evidence type="ECO:0000313" key="3">
    <source>
        <dbReference type="Proteomes" id="UP001152523"/>
    </source>
</evidence>
<accession>A0AAV0DG14</accession>
<organism evidence="2 3">
    <name type="scientific">Cuscuta epithymum</name>
    <dbReference type="NCBI Taxonomy" id="186058"/>
    <lineage>
        <taxon>Eukaryota</taxon>
        <taxon>Viridiplantae</taxon>
        <taxon>Streptophyta</taxon>
        <taxon>Embryophyta</taxon>
        <taxon>Tracheophyta</taxon>
        <taxon>Spermatophyta</taxon>
        <taxon>Magnoliopsida</taxon>
        <taxon>eudicotyledons</taxon>
        <taxon>Gunneridae</taxon>
        <taxon>Pentapetalae</taxon>
        <taxon>asterids</taxon>
        <taxon>lamiids</taxon>
        <taxon>Solanales</taxon>
        <taxon>Convolvulaceae</taxon>
        <taxon>Cuscuteae</taxon>
        <taxon>Cuscuta</taxon>
        <taxon>Cuscuta subgen. Cuscuta</taxon>
    </lineage>
</organism>
<dbReference type="AlphaFoldDB" id="A0AAV0DG14"/>
<name>A0AAV0DG14_9ASTE</name>
<dbReference type="EMBL" id="CAMAPF010000108">
    <property type="protein sequence ID" value="CAH9100558.1"/>
    <property type="molecule type" value="Genomic_DNA"/>
</dbReference>
<evidence type="ECO:0000259" key="1">
    <source>
        <dbReference type="Pfam" id="PF13966"/>
    </source>
</evidence>
<dbReference type="InterPro" id="IPR026960">
    <property type="entry name" value="RVT-Znf"/>
</dbReference>
<gene>
    <name evidence="2" type="ORF">CEPIT_LOCUS15336</name>
</gene>